<organism evidence="7 8">
    <name type="scientific">Leifsonia shinshuensis</name>
    <dbReference type="NCBI Taxonomy" id="150026"/>
    <lineage>
        <taxon>Bacteria</taxon>
        <taxon>Bacillati</taxon>
        <taxon>Actinomycetota</taxon>
        <taxon>Actinomycetes</taxon>
        <taxon>Micrococcales</taxon>
        <taxon>Microbacteriaceae</taxon>
        <taxon>Leifsonia</taxon>
    </lineage>
</organism>
<keyword evidence="4 7" id="KW-0413">Isomerase</keyword>
<dbReference type="GO" id="GO:0008909">
    <property type="term" value="F:isochorismate synthase activity"/>
    <property type="evidence" value="ECO:0007669"/>
    <property type="project" value="UniProtKB-EC"/>
</dbReference>
<dbReference type="KEGG" id="lse:F1C12_11195"/>
<evidence type="ECO:0000256" key="3">
    <source>
        <dbReference type="ARBA" id="ARBA00012824"/>
    </source>
</evidence>
<comment type="catalytic activity">
    <reaction evidence="1">
        <text>chorismate = isochorismate</text>
        <dbReference type="Rhea" id="RHEA:18985"/>
        <dbReference type="ChEBI" id="CHEBI:29748"/>
        <dbReference type="ChEBI" id="CHEBI:29780"/>
        <dbReference type="EC" id="5.4.4.2"/>
    </reaction>
</comment>
<dbReference type="InterPro" id="IPR005801">
    <property type="entry name" value="ADC_synthase"/>
</dbReference>
<dbReference type="InterPro" id="IPR004561">
    <property type="entry name" value="IsoChor_synthase"/>
</dbReference>
<evidence type="ECO:0000259" key="6">
    <source>
        <dbReference type="Pfam" id="PF00425"/>
    </source>
</evidence>
<gene>
    <name evidence="7" type="ORF">F1C12_11195</name>
</gene>
<evidence type="ECO:0000256" key="5">
    <source>
        <dbReference type="ARBA" id="ARBA00041564"/>
    </source>
</evidence>
<sequence>MTALSVETTPLDDVRHLVPFLDSRRPLVWIRKGEGIAGIGEALRLEFRGPERIRQASAAWRATVQAATITDSVRTPGTGLVAFGTFAFDDESSATSVLIVPEIVLGRRGGRSWITRITPLDDPRARSGAAERNELPRPIAFGDEYRLSLLPAGLDEGGYESAVATAVERIREHDLSKVVLARELAAHLPLESDVRRALVELALGYPDCWTFAVDGLVGSSPETLVRVHHSTVTARVLAGTMSRGRDADSDRASALALAGSAKDQGEHRFAVSSVLDALRPHSADLAASDEPFTLKLPNLWHLATDIAGTLSDGSSSLDLADALHPTAAVAGTPTPEALALIRELEPFDRGRYAGPVGWVGGDGDGEWAIALRCAQLEETGDLTAYAGAGIVADSDPAREYAETTMKFRPIVEAFG</sequence>
<proteinExistence type="inferred from homology"/>
<evidence type="ECO:0000256" key="1">
    <source>
        <dbReference type="ARBA" id="ARBA00000799"/>
    </source>
</evidence>
<dbReference type="EC" id="5.4.4.2" evidence="3"/>
<dbReference type="PANTHER" id="PTHR42839:SF2">
    <property type="entry name" value="ISOCHORISMATE SYNTHASE ENTC"/>
    <property type="match status" value="1"/>
</dbReference>
<name>A0A7G6YGQ7_9MICO</name>
<dbReference type="Pfam" id="PF00425">
    <property type="entry name" value="Chorismate_bind"/>
    <property type="match status" value="1"/>
</dbReference>
<dbReference type="Proteomes" id="UP000515511">
    <property type="component" value="Chromosome"/>
</dbReference>
<dbReference type="NCBIfam" id="TIGR00543">
    <property type="entry name" value="isochor_syn"/>
    <property type="match status" value="1"/>
</dbReference>
<evidence type="ECO:0000313" key="8">
    <source>
        <dbReference type="Proteomes" id="UP000515511"/>
    </source>
</evidence>
<feature type="domain" description="Chorismate-utilising enzyme C-terminal" evidence="6">
    <location>
        <begin position="158"/>
        <end position="406"/>
    </location>
</feature>
<comment type="similarity">
    <text evidence="2">Belongs to the isochorismate synthase family.</text>
</comment>
<protein>
    <recommendedName>
        <fullName evidence="3">isochorismate synthase</fullName>
        <ecNumber evidence="3">5.4.4.2</ecNumber>
    </recommendedName>
    <alternativeName>
        <fullName evidence="5">Isochorismate mutase</fullName>
    </alternativeName>
</protein>
<evidence type="ECO:0000256" key="2">
    <source>
        <dbReference type="ARBA" id="ARBA00005297"/>
    </source>
</evidence>
<dbReference type="EMBL" id="CP043641">
    <property type="protein sequence ID" value="QNE37672.1"/>
    <property type="molecule type" value="Genomic_DNA"/>
</dbReference>
<reference evidence="8" key="1">
    <citation type="submission" date="2019-09" db="EMBL/GenBank/DDBJ databases">
        <title>Antimicrobial potential of Antarctic Bacteria.</title>
        <authorList>
            <person name="Benaud N."/>
            <person name="Edwards R.J."/>
            <person name="Ferrari B.C."/>
        </authorList>
    </citation>
    <scope>NUCLEOTIDE SEQUENCE [LARGE SCALE GENOMIC DNA]</scope>
    <source>
        <strain evidence="8">INR9</strain>
    </source>
</reference>
<dbReference type="InterPro" id="IPR015890">
    <property type="entry name" value="Chorismate_C"/>
</dbReference>
<dbReference type="Gene3D" id="3.60.120.10">
    <property type="entry name" value="Anthranilate synthase"/>
    <property type="match status" value="1"/>
</dbReference>
<accession>A0A7G6YGQ7</accession>
<dbReference type="AlphaFoldDB" id="A0A7G6YGQ7"/>
<dbReference type="PANTHER" id="PTHR42839">
    <property type="entry name" value="ISOCHORISMATE SYNTHASE ENTC"/>
    <property type="match status" value="1"/>
</dbReference>
<dbReference type="SUPFAM" id="SSF56322">
    <property type="entry name" value="ADC synthase"/>
    <property type="match status" value="1"/>
</dbReference>
<evidence type="ECO:0000256" key="4">
    <source>
        <dbReference type="ARBA" id="ARBA00023235"/>
    </source>
</evidence>
<evidence type="ECO:0000313" key="7">
    <source>
        <dbReference type="EMBL" id="QNE37672.1"/>
    </source>
</evidence>